<evidence type="ECO:0000313" key="3">
    <source>
        <dbReference type="Proteomes" id="UP000813068"/>
    </source>
</evidence>
<keyword evidence="1" id="KW-0472">Membrane</keyword>
<keyword evidence="1" id="KW-0812">Transmembrane</keyword>
<name>A0ABS6MXE8_9GAMM</name>
<proteinExistence type="predicted"/>
<gene>
    <name evidence="2" type="ORF">KRX52_11610</name>
</gene>
<accession>A0ABS6MXE8</accession>
<keyword evidence="3" id="KW-1185">Reference proteome</keyword>
<evidence type="ECO:0000256" key="1">
    <source>
        <dbReference type="SAM" id="Phobius"/>
    </source>
</evidence>
<dbReference type="InterPro" id="IPR012902">
    <property type="entry name" value="N_methyl_site"/>
</dbReference>
<evidence type="ECO:0000313" key="2">
    <source>
        <dbReference type="EMBL" id="MBV2133435.1"/>
    </source>
</evidence>
<comment type="caution">
    <text evidence="2">The sequence shown here is derived from an EMBL/GenBank/DDBJ whole genome shotgun (WGS) entry which is preliminary data.</text>
</comment>
<dbReference type="RefSeq" id="WP_217681885.1">
    <property type="nucleotide sequence ID" value="NZ_JAHRGL010000030.1"/>
</dbReference>
<reference evidence="2 3" key="1">
    <citation type="submission" date="2021-06" db="EMBL/GenBank/DDBJ databases">
        <title>Differences between aerobic and microaerobic xylene degrading microbial communities.</title>
        <authorList>
            <person name="Banerjee S."/>
            <person name="Tancsics A."/>
        </authorList>
    </citation>
    <scope>NUCLEOTIDE SEQUENCE [LARGE SCALE GENOMIC DNA]</scope>
    <source>
        <strain evidence="2 3">MAP12</strain>
    </source>
</reference>
<sequence>MHSRGFTLVELILVIVVIGILAAVVGPRFFERSTFDERLYAEEVRAGLRHAQKLALAGGCRIRFSLDASGYRLLRDADCEGSGNTFTPSVLDPASGQAPYAGTPPAGITLSAAFSVDFDALGRPSQAVSVTLGGSHAVRVEAVTGFVP</sequence>
<dbReference type="EMBL" id="JAHRGL010000030">
    <property type="protein sequence ID" value="MBV2133435.1"/>
    <property type="molecule type" value="Genomic_DNA"/>
</dbReference>
<protein>
    <submittedName>
        <fullName evidence="2">GspH/FimT family protein</fullName>
    </submittedName>
</protein>
<dbReference type="Pfam" id="PF07963">
    <property type="entry name" value="N_methyl"/>
    <property type="match status" value="1"/>
</dbReference>
<dbReference type="PROSITE" id="PS00409">
    <property type="entry name" value="PROKAR_NTER_METHYL"/>
    <property type="match status" value="1"/>
</dbReference>
<feature type="transmembrane region" description="Helical" evidence="1">
    <location>
        <begin position="6"/>
        <end position="30"/>
    </location>
</feature>
<organism evidence="2 3">
    <name type="scientific">Geopseudomonas aromaticivorans</name>
    <dbReference type="NCBI Taxonomy" id="2849492"/>
    <lineage>
        <taxon>Bacteria</taxon>
        <taxon>Pseudomonadati</taxon>
        <taxon>Pseudomonadota</taxon>
        <taxon>Gammaproteobacteria</taxon>
        <taxon>Pseudomonadales</taxon>
        <taxon>Pseudomonadaceae</taxon>
        <taxon>Geopseudomonas</taxon>
    </lineage>
</organism>
<dbReference type="Proteomes" id="UP000813068">
    <property type="component" value="Unassembled WGS sequence"/>
</dbReference>
<keyword evidence="1" id="KW-1133">Transmembrane helix</keyword>
<dbReference type="NCBIfam" id="TIGR02532">
    <property type="entry name" value="IV_pilin_GFxxxE"/>
    <property type="match status" value="1"/>
</dbReference>